<gene>
    <name evidence="2" type="ORF">METZ01_LOCUS343066</name>
</gene>
<protein>
    <submittedName>
        <fullName evidence="2">Uncharacterized protein</fullName>
    </submittedName>
</protein>
<evidence type="ECO:0000313" key="2">
    <source>
        <dbReference type="EMBL" id="SVC90212.1"/>
    </source>
</evidence>
<reference evidence="2" key="1">
    <citation type="submission" date="2018-05" db="EMBL/GenBank/DDBJ databases">
        <authorList>
            <person name="Lanie J.A."/>
            <person name="Ng W.-L."/>
            <person name="Kazmierczak K.M."/>
            <person name="Andrzejewski T.M."/>
            <person name="Davidsen T.M."/>
            <person name="Wayne K.J."/>
            <person name="Tettelin H."/>
            <person name="Glass J.I."/>
            <person name="Rusch D."/>
            <person name="Podicherti R."/>
            <person name="Tsui H.-C.T."/>
            <person name="Winkler M.E."/>
        </authorList>
    </citation>
    <scope>NUCLEOTIDE SEQUENCE</scope>
</reference>
<dbReference type="AlphaFoldDB" id="A0A382QZ78"/>
<sequence>MERFLEDALRHVQHEARLAGYRMAVQGRDLTVRLTEKSNLTPCFADVVVRWSRQVHGPRVREVQLSPGEGPDTAYSFRVDPPLDPHSAAPSNRDNDPYAWTALTKQPNLLALRFAAWLDPASIAFLGGGPPSFEDRSERRAWTEEARNLAERGIRITDDPPLGDRQPVAFRPAESVIVSVNPNAESLWHGPFVGFDRRLREQALAHGAALLLVGHQRLRNLGGFEPWMIPWLSRRTSGSHVIDPTNVTAFNVDTVERLRSVLDEASARFEQVTVFWYLGTAEYLPAIETLASEYPSVTWHLHLFW</sequence>
<feature type="non-terminal residue" evidence="2">
    <location>
        <position position="305"/>
    </location>
</feature>
<evidence type="ECO:0000256" key="1">
    <source>
        <dbReference type="SAM" id="MobiDB-lite"/>
    </source>
</evidence>
<feature type="region of interest" description="Disordered" evidence="1">
    <location>
        <begin position="63"/>
        <end position="93"/>
    </location>
</feature>
<organism evidence="2">
    <name type="scientific">marine metagenome</name>
    <dbReference type="NCBI Taxonomy" id="408172"/>
    <lineage>
        <taxon>unclassified sequences</taxon>
        <taxon>metagenomes</taxon>
        <taxon>ecological metagenomes</taxon>
    </lineage>
</organism>
<accession>A0A382QZ78</accession>
<name>A0A382QZ78_9ZZZZ</name>
<proteinExistence type="predicted"/>
<dbReference type="EMBL" id="UINC01117644">
    <property type="protein sequence ID" value="SVC90212.1"/>
    <property type="molecule type" value="Genomic_DNA"/>
</dbReference>